<keyword evidence="5" id="KW-0460">Magnesium</keyword>
<dbReference type="PANTHER" id="PTHR45745">
    <property type="entry name" value="PHOSPHOMANNOMUTASE 45A"/>
    <property type="match status" value="1"/>
</dbReference>
<reference evidence="11 12" key="1">
    <citation type="submission" date="2022-02" db="EMBL/GenBank/DDBJ databases">
        <title>The car tank lid bacteriome: a reservoir of bacteria with potential in bioremediation of fuel.</title>
        <authorList>
            <person name="Vidal-Verdu A."/>
            <person name="Gomez-Martinez D."/>
            <person name="Latorre-Perez A."/>
            <person name="Pereto J."/>
            <person name="Porcar M."/>
        </authorList>
    </citation>
    <scope>NUCLEOTIDE SEQUENCE [LARGE SCALE GENOMIC DNA]</scope>
    <source>
        <strain evidence="11 12">4D.3</strain>
    </source>
</reference>
<dbReference type="Pfam" id="PF02878">
    <property type="entry name" value="PGM_PMM_I"/>
    <property type="match status" value="1"/>
</dbReference>
<evidence type="ECO:0000256" key="6">
    <source>
        <dbReference type="ARBA" id="ARBA00023235"/>
    </source>
</evidence>
<comment type="caution">
    <text evidence="11">The sequence shown here is derived from an EMBL/GenBank/DDBJ whole genome shotgun (WGS) entry which is preliminary data.</text>
</comment>
<dbReference type="SUPFAM" id="SSF53738">
    <property type="entry name" value="Phosphoglucomutase, first 3 domains"/>
    <property type="match status" value="3"/>
</dbReference>
<dbReference type="InterPro" id="IPR005843">
    <property type="entry name" value="A-D-PHexomutase_C"/>
</dbReference>
<dbReference type="Gene3D" id="3.40.120.10">
    <property type="entry name" value="Alpha-D-Glucose-1,6-Bisphosphate, subunit A, domain 3"/>
    <property type="match status" value="3"/>
</dbReference>
<evidence type="ECO:0000256" key="4">
    <source>
        <dbReference type="ARBA" id="ARBA00022723"/>
    </source>
</evidence>
<evidence type="ECO:0000256" key="5">
    <source>
        <dbReference type="ARBA" id="ARBA00022842"/>
    </source>
</evidence>
<dbReference type="CDD" id="cd05799">
    <property type="entry name" value="PGM2"/>
    <property type="match status" value="1"/>
</dbReference>
<evidence type="ECO:0000256" key="3">
    <source>
        <dbReference type="ARBA" id="ARBA00022553"/>
    </source>
</evidence>
<keyword evidence="4" id="KW-0479">Metal-binding</keyword>
<organism evidence="11 12">
    <name type="scientific">Isoptericola peretonis</name>
    <dbReference type="NCBI Taxonomy" id="2918523"/>
    <lineage>
        <taxon>Bacteria</taxon>
        <taxon>Bacillati</taxon>
        <taxon>Actinomycetota</taxon>
        <taxon>Actinomycetes</taxon>
        <taxon>Micrococcales</taxon>
        <taxon>Promicromonosporaceae</taxon>
        <taxon>Isoptericola</taxon>
    </lineage>
</organism>
<dbReference type="InterPro" id="IPR005841">
    <property type="entry name" value="Alpha-D-phosphohexomutase_SF"/>
</dbReference>
<dbReference type="PROSITE" id="PS00710">
    <property type="entry name" value="PGM_PMM"/>
    <property type="match status" value="1"/>
</dbReference>
<dbReference type="PANTHER" id="PTHR45745:SF1">
    <property type="entry name" value="PHOSPHOGLUCOMUTASE 2B-RELATED"/>
    <property type="match status" value="1"/>
</dbReference>
<dbReference type="PRINTS" id="PR00509">
    <property type="entry name" value="PGMPMM"/>
</dbReference>
<evidence type="ECO:0000256" key="1">
    <source>
        <dbReference type="ARBA" id="ARBA00001946"/>
    </source>
</evidence>
<protein>
    <submittedName>
        <fullName evidence="11">Phospho-sugar mutase</fullName>
    </submittedName>
</protein>
<dbReference type="Pfam" id="PF00408">
    <property type="entry name" value="PGM_PMM_IV"/>
    <property type="match status" value="1"/>
</dbReference>
<proteinExistence type="inferred from homology"/>
<feature type="domain" description="Alpha-D-phosphohexomutase alpha/beta/alpha" evidence="10">
    <location>
        <begin position="375"/>
        <end position="490"/>
    </location>
</feature>
<evidence type="ECO:0000259" key="8">
    <source>
        <dbReference type="Pfam" id="PF02878"/>
    </source>
</evidence>
<keyword evidence="3" id="KW-0597">Phosphoprotein</keyword>
<keyword evidence="12" id="KW-1185">Reference proteome</keyword>
<dbReference type="SUPFAM" id="SSF55957">
    <property type="entry name" value="Phosphoglucomutase, C-terminal domain"/>
    <property type="match status" value="1"/>
</dbReference>
<accession>A0ABT0IY87</accession>
<dbReference type="InterPro" id="IPR036900">
    <property type="entry name" value="A-D-PHexomutase_C_sf"/>
</dbReference>
<dbReference type="Pfam" id="PF02879">
    <property type="entry name" value="PGM_PMM_II"/>
    <property type="match status" value="1"/>
</dbReference>
<evidence type="ECO:0000313" key="11">
    <source>
        <dbReference type="EMBL" id="MCK9792206.1"/>
    </source>
</evidence>
<name>A0ABT0IY87_9MICO</name>
<keyword evidence="6" id="KW-0413">Isomerase</keyword>
<dbReference type="InterPro" id="IPR016066">
    <property type="entry name" value="A-D-PHexomutase_CS"/>
</dbReference>
<evidence type="ECO:0000259" key="9">
    <source>
        <dbReference type="Pfam" id="PF02879"/>
    </source>
</evidence>
<evidence type="ECO:0000256" key="2">
    <source>
        <dbReference type="ARBA" id="ARBA00010231"/>
    </source>
</evidence>
<dbReference type="InterPro" id="IPR005845">
    <property type="entry name" value="A-D-PHexomutase_a/b/a-II"/>
</dbReference>
<gene>
    <name evidence="11" type="ORF">M1843_00410</name>
</gene>
<dbReference type="InterPro" id="IPR016055">
    <property type="entry name" value="A-D-PHexomutase_a/b/a-I/II/III"/>
</dbReference>
<sequence>MSSRTSIDTDDPAFEPAVATPDLAILLEAVERWIRHDVDDDDKAELSRLAQQTSSPRASTRDRAVRILRDRFAGTLQFGTAGLRGAMAPGPNRMNRAVVTTAAAGLGSYLSSVLGPGVAPRVVVGYDARDRSSTFATDTAAVLTAAGAEVLLLPSALPTPVLAFAVRHLDADAGVMVTASHNPAQDNGYKVYLGGRVVTDAGQGAQIVPPHDAGIAERIAAAGPPSGVPRVESGWTVLGREVVDAYLASVADLARRAGTSTGPQERAALRIVTTSLHGVGGRVLARVLADAGFTRVTPVEEQLHPDPSFPTVRFPNPEEPGAIDMAVALAEAHADLVIANDPDADRCAVAVYDPSVGTHQGAETARSQGWRMLHGDEVGALLGREAVRRIARGEVPPPDGSTGPVVACSVVSSRLLSSIAVRYGVGHATTLTGFKWIARTPGLVFGYEEALGYCVDPAHVRDKDGLSTAVLVALLAARLKAEGRTLVDALDDVARENGLFVTDQLSVRFDDLDRIPETMQRLRTAPPRTIAGAGVAQVLDLSDGVDGLPPTDGIVLLGADDTRVVVRPSGTEPKVKCYLEVVEPVAPDASAIDVGRLRVAAHRKLDRVKADVRAALGL</sequence>
<evidence type="ECO:0000313" key="12">
    <source>
        <dbReference type="Proteomes" id="UP001651050"/>
    </source>
</evidence>
<dbReference type="InterPro" id="IPR005846">
    <property type="entry name" value="A-D-PHexomutase_a/b/a-III"/>
</dbReference>
<dbReference type="InterPro" id="IPR005844">
    <property type="entry name" value="A-D-PHexomutase_a/b/a-I"/>
</dbReference>
<dbReference type="Gene3D" id="3.30.310.50">
    <property type="entry name" value="Alpha-D-phosphohexomutase, C-terminal domain"/>
    <property type="match status" value="1"/>
</dbReference>
<dbReference type="Pfam" id="PF02880">
    <property type="entry name" value="PGM_PMM_III"/>
    <property type="match status" value="1"/>
</dbReference>
<feature type="domain" description="Alpha-D-phosphohexomutase C-terminal" evidence="7">
    <location>
        <begin position="560"/>
        <end position="582"/>
    </location>
</feature>
<feature type="domain" description="Alpha-D-phosphohexomutase alpha/beta/alpha" evidence="8">
    <location>
        <begin position="77"/>
        <end position="220"/>
    </location>
</feature>
<dbReference type="RefSeq" id="WP_416342085.1">
    <property type="nucleotide sequence ID" value="NZ_JALQCY010000001.1"/>
</dbReference>
<comment type="similarity">
    <text evidence="2">Belongs to the phosphohexose mutase family.</text>
</comment>
<evidence type="ECO:0000259" key="7">
    <source>
        <dbReference type="Pfam" id="PF00408"/>
    </source>
</evidence>
<evidence type="ECO:0000259" key="10">
    <source>
        <dbReference type="Pfam" id="PF02880"/>
    </source>
</evidence>
<dbReference type="EMBL" id="JALQCY010000001">
    <property type="protein sequence ID" value="MCK9792206.1"/>
    <property type="molecule type" value="Genomic_DNA"/>
</dbReference>
<dbReference type="Proteomes" id="UP001651050">
    <property type="component" value="Unassembled WGS sequence"/>
</dbReference>
<comment type="cofactor">
    <cofactor evidence="1">
        <name>Mg(2+)</name>
        <dbReference type="ChEBI" id="CHEBI:18420"/>
    </cofactor>
</comment>
<feature type="domain" description="Alpha-D-phosphohexomutase alpha/beta/alpha" evidence="9">
    <location>
        <begin position="262"/>
        <end position="350"/>
    </location>
</feature>